<dbReference type="SMART" id="SM00228">
    <property type="entry name" value="PDZ"/>
    <property type="match status" value="1"/>
</dbReference>
<dbReference type="PANTHER" id="PTHR22939:SF129">
    <property type="entry name" value="SERINE PROTEASE HTRA2, MITOCHONDRIAL"/>
    <property type="match status" value="1"/>
</dbReference>
<dbReference type="GO" id="GO:0006508">
    <property type="term" value="P:proteolysis"/>
    <property type="evidence" value="ECO:0007669"/>
    <property type="project" value="UniProtKB-KW"/>
</dbReference>
<feature type="domain" description="PDZ" evidence="5">
    <location>
        <begin position="246"/>
        <end position="323"/>
    </location>
</feature>
<dbReference type="STRING" id="1817841.A3B10_00645"/>
<dbReference type="Pfam" id="PF17820">
    <property type="entry name" value="PDZ_6"/>
    <property type="match status" value="1"/>
</dbReference>
<dbReference type="PROSITE" id="PS50106">
    <property type="entry name" value="PDZ"/>
    <property type="match status" value="1"/>
</dbReference>
<keyword evidence="4" id="KW-0472">Membrane</keyword>
<dbReference type="Gene3D" id="2.30.42.10">
    <property type="match status" value="1"/>
</dbReference>
<sequence length="349" mass="37550">MNRKQVIIIILIAFVFGAVGSIVFGRYILPPLAQVKGFGWVSQLISDAPIVINRREEVQYTEGVNLIDLIKQTNGITASVFSLDNKFLGNGIIITSDGLIFSTDVILSGQTQVRIVLNDGRSFEGLVRGRDLKSELVAITIQASGLPVAQFFEGTTLGAGQRVVALGKSVTVFDHMFRTGFVTQTPQNSASASVLKDSERISESLMTDLSINSDMLGAPVVDLAGRVVGIIATEQQIIFSEHLQTAMNLYLSSGGIFRPAFGVKYFFLSSSLAGLEGYPQAGALVSSLSTGSSAQKAGLLKNDYILAINGQEFGNDTFEEVLNRHTSGEIKLTVLRAGVERELIVNLIK</sequence>
<feature type="transmembrane region" description="Helical" evidence="4">
    <location>
        <begin position="7"/>
        <end position="29"/>
    </location>
</feature>
<dbReference type="InterPro" id="IPR041489">
    <property type="entry name" value="PDZ_6"/>
</dbReference>
<dbReference type="SUPFAM" id="SSF50156">
    <property type="entry name" value="PDZ domain-like"/>
    <property type="match status" value="1"/>
</dbReference>
<evidence type="ECO:0000313" key="7">
    <source>
        <dbReference type="Proteomes" id="UP000177281"/>
    </source>
</evidence>
<gene>
    <name evidence="6" type="ORF">A3B10_00645</name>
</gene>
<evidence type="ECO:0000256" key="2">
    <source>
        <dbReference type="ARBA" id="ARBA00022670"/>
    </source>
</evidence>
<keyword evidence="2" id="KW-0645">Protease</keyword>
<proteinExistence type="inferred from homology"/>
<dbReference type="Proteomes" id="UP000177281">
    <property type="component" value="Unassembled WGS sequence"/>
</dbReference>
<organism evidence="6 7">
    <name type="scientific">Candidatus Doudnabacteria bacterium RIFCSPLOWO2_01_FULL_44_21</name>
    <dbReference type="NCBI Taxonomy" id="1817841"/>
    <lineage>
        <taxon>Bacteria</taxon>
        <taxon>Candidatus Doudnaibacteriota</taxon>
    </lineage>
</organism>
<evidence type="ECO:0000256" key="3">
    <source>
        <dbReference type="ARBA" id="ARBA00022801"/>
    </source>
</evidence>
<dbReference type="InterPro" id="IPR036034">
    <property type="entry name" value="PDZ_sf"/>
</dbReference>
<dbReference type="InterPro" id="IPR009003">
    <property type="entry name" value="Peptidase_S1_PA"/>
</dbReference>
<dbReference type="PANTHER" id="PTHR22939">
    <property type="entry name" value="SERINE PROTEASE FAMILY S1C HTRA-RELATED"/>
    <property type="match status" value="1"/>
</dbReference>
<comment type="caution">
    <text evidence="6">The sequence shown here is derived from an EMBL/GenBank/DDBJ whole genome shotgun (WGS) entry which is preliminary data.</text>
</comment>
<evidence type="ECO:0000259" key="5">
    <source>
        <dbReference type="PROSITE" id="PS50106"/>
    </source>
</evidence>
<keyword evidence="3" id="KW-0378">Hydrolase</keyword>
<keyword evidence="4" id="KW-0812">Transmembrane</keyword>
<keyword evidence="4" id="KW-1133">Transmembrane helix</keyword>
<dbReference type="AlphaFoldDB" id="A0A1F5PXK3"/>
<accession>A0A1F5PXK3</accession>
<dbReference type="SUPFAM" id="SSF50494">
    <property type="entry name" value="Trypsin-like serine proteases"/>
    <property type="match status" value="1"/>
</dbReference>
<reference evidence="6 7" key="1">
    <citation type="journal article" date="2016" name="Nat. Commun.">
        <title>Thousands of microbial genomes shed light on interconnected biogeochemical processes in an aquifer system.</title>
        <authorList>
            <person name="Anantharaman K."/>
            <person name="Brown C.T."/>
            <person name="Hug L.A."/>
            <person name="Sharon I."/>
            <person name="Castelle C.J."/>
            <person name="Probst A.J."/>
            <person name="Thomas B.C."/>
            <person name="Singh A."/>
            <person name="Wilkins M.J."/>
            <person name="Karaoz U."/>
            <person name="Brodie E.L."/>
            <person name="Williams K.H."/>
            <person name="Hubbard S.S."/>
            <person name="Banfield J.F."/>
        </authorList>
    </citation>
    <scope>NUCLEOTIDE SEQUENCE [LARGE SCALE GENOMIC DNA]</scope>
</reference>
<dbReference type="Pfam" id="PF13365">
    <property type="entry name" value="Trypsin_2"/>
    <property type="match status" value="1"/>
</dbReference>
<dbReference type="PRINTS" id="PR00834">
    <property type="entry name" value="PROTEASES2C"/>
</dbReference>
<dbReference type="Gene3D" id="2.40.10.120">
    <property type="match status" value="1"/>
</dbReference>
<name>A0A1F5PXK3_9BACT</name>
<evidence type="ECO:0000256" key="1">
    <source>
        <dbReference type="ARBA" id="ARBA00010541"/>
    </source>
</evidence>
<comment type="similarity">
    <text evidence="1">Belongs to the peptidase S1C family.</text>
</comment>
<dbReference type="InterPro" id="IPR001940">
    <property type="entry name" value="Peptidase_S1C"/>
</dbReference>
<dbReference type="GO" id="GO:0004252">
    <property type="term" value="F:serine-type endopeptidase activity"/>
    <property type="evidence" value="ECO:0007669"/>
    <property type="project" value="InterPro"/>
</dbReference>
<dbReference type="EMBL" id="MFFB01000012">
    <property type="protein sequence ID" value="OGE94646.1"/>
    <property type="molecule type" value="Genomic_DNA"/>
</dbReference>
<evidence type="ECO:0000313" key="6">
    <source>
        <dbReference type="EMBL" id="OGE94646.1"/>
    </source>
</evidence>
<dbReference type="InterPro" id="IPR001478">
    <property type="entry name" value="PDZ"/>
</dbReference>
<protein>
    <recommendedName>
        <fullName evidence="5">PDZ domain-containing protein</fullName>
    </recommendedName>
</protein>
<evidence type="ECO:0000256" key="4">
    <source>
        <dbReference type="SAM" id="Phobius"/>
    </source>
</evidence>